<dbReference type="GO" id="GO:0003824">
    <property type="term" value="F:catalytic activity"/>
    <property type="evidence" value="ECO:0007669"/>
    <property type="project" value="InterPro"/>
</dbReference>
<keyword evidence="3" id="KW-0479">Metal-binding</keyword>
<dbReference type="InterPro" id="IPR023980">
    <property type="entry name" value="CHP04013_B12-bd/rSAM"/>
</dbReference>
<keyword evidence="2" id="KW-0949">S-adenosyl-L-methionine</keyword>
<dbReference type="InterPro" id="IPR007197">
    <property type="entry name" value="rSAM"/>
</dbReference>
<organism evidence="7 8">
    <name type="scientific">Methanosalsum natronophilum</name>
    <dbReference type="NCBI Taxonomy" id="768733"/>
    <lineage>
        <taxon>Archaea</taxon>
        <taxon>Methanobacteriati</taxon>
        <taxon>Methanobacteriota</taxon>
        <taxon>Stenosarchaea group</taxon>
        <taxon>Methanomicrobia</taxon>
        <taxon>Methanosarcinales</taxon>
        <taxon>Methanosarcinaceae</taxon>
        <taxon>Methanosalsum</taxon>
    </lineage>
</organism>
<dbReference type="InterPro" id="IPR051198">
    <property type="entry name" value="BchE-like"/>
</dbReference>
<dbReference type="InterPro" id="IPR058240">
    <property type="entry name" value="rSAM_sf"/>
</dbReference>
<comment type="cofactor">
    <cofactor evidence="1">
        <name>[4Fe-4S] cluster</name>
        <dbReference type="ChEBI" id="CHEBI:49883"/>
    </cofactor>
</comment>
<evidence type="ECO:0000256" key="5">
    <source>
        <dbReference type="ARBA" id="ARBA00023014"/>
    </source>
</evidence>
<evidence type="ECO:0000259" key="6">
    <source>
        <dbReference type="PROSITE" id="PS51332"/>
    </source>
</evidence>
<dbReference type="InterPro" id="IPR023404">
    <property type="entry name" value="rSAM_horseshoe"/>
</dbReference>
<dbReference type="NCBIfam" id="TIGR04013">
    <property type="entry name" value="B12_SAM_MJ_1487"/>
    <property type="match status" value="1"/>
</dbReference>
<dbReference type="SFLD" id="SFLDG01082">
    <property type="entry name" value="B12-binding_domain_containing"/>
    <property type="match status" value="1"/>
</dbReference>
<accession>A0A3R7VZ54</accession>
<sequence length="270" mass="30351">MKTYLRWNKKSAYSLAALAPLINFEGFTSEPKEGIMVYSFSTKQAQFFYDEVLEFASNSKKTIFIAGGPHPTGSPEETLDYFDYVVIGEGEETLPELINAIQNNIDINKIEGIGYRSNSGEKVYTNPRSNVDLDTYPCFDPTHLYSPIEISRGCPWKCKYCQTPELFGSRMRHRSISSILKFSKYYSDIRFTSSNALAYGSDGIHPNLDKVELLLSSIAELGEKNIFFGTFPSEVRPEFVSDKALELVLEYCTNTSISMGAQTGSDAIMR</sequence>
<dbReference type="PROSITE" id="PS51332">
    <property type="entry name" value="B12_BINDING"/>
    <property type="match status" value="1"/>
</dbReference>
<feature type="non-terminal residue" evidence="7">
    <location>
        <position position="270"/>
    </location>
</feature>
<dbReference type="PANTHER" id="PTHR43409:SF17">
    <property type="entry name" value="METHYLTHIOTRANSFERASE MJ0865-RELATED"/>
    <property type="match status" value="1"/>
</dbReference>
<dbReference type="Pfam" id="PF02310">
    <property type="entry name" value="B12-binding"/>
    <property type="match status" value="1"/>
</dbReference>
<dbReference type="EMBL" id="QZAB01000084">
    <property type="protein sequence ID" value="RQD91246.1"/>
    <property type="molecule type" value="Genomic_DNA"/>
</dbReference>
<dbReference type="Gene3D" id="3.40.50.280">
    <property type="entry name" value="Cobalamin-binding domain"/>
    <property type="match status" value="1"/>
</dbReference>
<evidence type="ECO:0000256" key="2">
    <source>
        <dbReference type="ARBA" id="ARBA00022691"/>
    </source>
</evidence>
<protein>
    <submittedName>
        <fullName evidence="7">TIGR04013 family B12-binding domain/radical SAM domain-containing protein</fullName>
    </submittedName>
</protein>
<comment type="caution">
    <text evidence="7">The sequence shown here is derived from an EMBL/GenBank/DDBJ whole genome shotgun (WGS) entry which is preliminary data.</text>
</comment>
<dbReference type="GO" id="GO:0046872">
    <property type="term" value="F:metal ion binding"/>
    <property type="evidence" value="ECO:0007669"/>
    <property type="project" value="UniProtKB-KW"/>
</dbReference>
<dbReference type="Gene3D" id="3.80.30.20">
    <property type="entry name" value="tm_1862 like domain"/>
    <property type="match status" value="1"/>
</dbReference>
<dbReference type="Proteomes" id="UP000284763">
    <property type="component" value="Unassembled WGS sequence"/>
</dbReference>
<keyword evidence="4" id="KW-0408">Iron</keyword>
<keyword evidence="5" id="KW-0411">Iron-sulfur</keyword>
<gene>
    <name evidence="7" type="ORF">D5R95_01230</name>
</gene>
<evidence type="ECO:0000313" key="8">
    <source>
        <dbReference type="Proteomes" id="UP000284763"/>
    </source>
</evidence>
<dbReference type="InterPro" id="IPR006158">
    <property type="entry name" value="Cobalamin-bd"/>
</dbReference>
<dbReference type="AlphaFoldDB" id="A0A3R7VZ54"/>
<name>A0A3R7VZ54_9EURY</name>
<evidence type="ECO:0000256" key="1">
    <source>
        <dbReference type="ARBA" id="ARBA00001966"/>
    </source>
</evidence>
<evidence type="ECO:0000256" key="4">
    <source>
        <dbReference type="ARBA" id="ARBA00023004"/>
    </source>
</evidence>
<dbReference type="GO" id="GO:0051536">
    <property type="term" value="F:iron-sulfur cluster binding"/>
    <property type="evidence" value="ECO:0007669"/>
    <property type="project" value="UniProtKB-KW"/>
</dbReference>
<dbReference type="Pfam" id="PF04055">
    <property type="entry name" value="Radical_SAM"/>
    <property type="match status" value="1"/>
</dbReference>
<dbReference type="PANTHER" id="PTHR43409">
    <property type="entry name" value="ANAEROBIC MAGNESIUM-PROTOPORPHYRIN IX MONOMETHYL ESTER CYCLASE-RELATED"/>
    <property type="match status" value="1"/>
</dbReference>
<dbReference type="CDD" id="cd02068">
    <property type="entry name" value="radical_SAM_B12_BD"/>
    <property type="match status" value="1"/>
</dbReference>
<dbReference type="SUPFAM" id="SSF102114">
    <property type="entry name" value="Radical SAM enzymes"/>
    <property type="match status" value="1"/>
</dbReference>
<dbReference type="SFLD" id="SFLDS00029">
    <property type="entry name" value="Radical_SAM"/>
    <property type="match status" value="1"/>
</dbReference>
<dbReference type="GO" id="GO:0031419">
    <property type="term" value="F:cobalamin binding"/>
    <property type="evidence" value="ECO:0007669"/>
    <property type="project" value="InterPro"/>
</dbReference>
<dbReference type="CDD" id="cd01335">
    <property type="entry name" value="Radical_SAM"/>
    <property type="match status" value="1"/>
</dbReference>
<proteinExistence type="predicted"/>
<evidence type="ECO:0000256" key="3">
    <source>
        <dbReference type="ARBA" id="ARBA00022723"/>
    </source>
</evidence>
<feature type="domain" description="B12-binding" evidence="6">
    <location>
        <begin position="1"/>
        <end position="108"/>
    </location>
</feature>
<evidence type="ECO:0000313" key="7">
    <source>
        <dbReference type="EMBL" id="RQD91246.1"/>
    </source>
</evidence>
<reference evidence="7 8" key="1">
    <citation type="submission" date="2018-08" db="EMBL/GenBank/DDBJ databases">
        <title>The metabolism and importance of syntrophic acetate oxidation coupled to methane or sulfide production in haloalkaline environments.</title>
        <authorList>
            <person name="Timmers P.H.A."/>
            <person name="Vavourakis C.D."/>
            <person name="Sorokin D.Y."/>
            <person name="Sinninghe Damste J.S."/>
            <person name="Muyzer G."/>
            <person name="Stams A.J.M."/>
            <person name="Plugge C.M."/>
        </authorList>
    </citation>
    <scope>NUCLEOTIDE SEQUENCE [LARGE SCALE GENOMIC DNA]</scope>
    <source>
        <strain evidence="7">MSAO_Arc3</strain>
    </source>
</reference>